<evidence type="ECO:0000256" key="1">
    <source>
        <dbReference type="SAM" id="SignalP"/>
    </source>
</evidence>
<keyword evidence="3" id="KW-1185">Reference proteome</keyword>
<feature type="chain" id="PRO_5025416976" description="Secreted protein" evidence="1">
    <location>
        <begin position="21"/>
        <end position="74"/>
    </location>
</feature>
<proteinExistence type="predicted"/>
<evidence type="ECO:0000313" key="2">
    <source>
        <dbReference type="EMBL" id="KAF2193364.1"/>
    </source>
</evidence>
<organism evidence="2 3">
    <name type="scientific">Zopfia rhizophila CBS 207.26</name>
    <dbReference type="NCBI Taxonomy" id="1314779"/>
    <lineage>
        <taxon>Eukaryota</taxon>
        <taxon>Fungi</taxon>
        <taxon>Dikarya</taxon>
        <taxon>Ascomycota</taxon>
        <taxon>Pezizomycotina</taxon>
        <taxon>Dothideomycetes</taxon>
        <taxon>Dothideomycetes incertae sedis</taxon>
        <taxon>Zopfiaceae</taxon>
        <taxon>Zopfia</taxon>
    </lineage>
</organism>
<dbReference type="Proteomes" id="UP000800200">
    <property type="component" value="Unassembled WGS sequence"/>
</dbReference>
<protein>
    <recommendedName>
        <fullName evidence="4">Secreted protein</fullName>
    </recommendedName>
</protein>
<evidence type="ECO:0000313" key="3">
    <source>
        <dbReference type="Proteomes" id="UP000800200"/>
    </source>
</evidence>
<reference evidence="2" key="1">
    <citation type="journal article" date="2020" name="Stud. Mycol.">
        <title>101 Dothideomycetes genomes: a test case for predicting lifestyles and emergence of pathogens.</title>
        <authorList>
            <person name="Haridas S."/>
            <person name="Albert R."/>
            <person name="Binder M."/>
            <person name="Bloem J."/>
            <person name="Labutti K."/>
            <person name="Salamov A."/>
            <person name="Andreopoulos B."/>
            <person name="Baker S."/>
            <person name="Barry K."/>
            <person name="Bills G."/>
            <person name="Bluhm B."/>
            <person name="Cannon C."/>
            <person name="Castanera R."/>
            <person name="Culley D."/>
            <person name="Daum C."/>
            <person name="Ezra D."/>
            <person name="Gonzalez J."/>
            <person name="Henrissat B."/>
            <person name="Kuo A."/>
            <person name="Liang C."/>
            <person name="Lipzen A."/>
            <person name="Lutzoni F."/>
            <person name="Magnuson J."/>
            <person name="Mondo S."/>
            <person name="Nolan M."/>
            <person name="Ohm R."/>
            <person name="Pangilinan J."/>
            <person name="Park H.-J."/>
            <person name="Ramirez L."/>
            <person name="Alfaro M."/>
            <person name="Sun H."/>
            <person name="Tritt A."/>
            <person name="Yoshinaga Y."/>
            <person name="Zwiers L.-H."/>
            <person name="Turgeon B."/>
            <person name="Goodwin S."/>
            <person name="Spatafora J."/>
            <person name="Crous P."/>
            <person name="Grigoriev I."/>
        </authorList>
    </citation>
    <scope>NUCLEOTIDE SEQUENCE</scope>
    <source>
        <strain evidence="2">CBS 207.26</strain>
    </source>
</reference>
<evidence type="ECO:0008006" key="4">
    <source>
        <dbReference type="Google" id="ProtNLM"/>
    </source>
</evidence>
<accession>A0A6A6EP63</accession>
<dbReference type="AlphaFoldDB" id="A0A6A6EP63"/>
<name>A0A6A6EP63_9PEZI</name>
<sequence length="74" mass="8654">MAWLIFSCAGGMMVLRSSHGIIQCIRRCRYLSQSFLLSWLHCCCHCRRALMGKKGVDYSMEVWVALFSWLRRGH</sequence>
<keyword evidence="1" id="KW-0732">Signal</keyword>
<dbReference type="EMBL" id="ML994613">
    <property type="protein sequence ID" value="KAF2193364.1"/>
    <property type="molecule type" value="Genomic_DNA"/>
</dbReference>
<gene>
    <name evidence="2" type="ORF">K469DRAFT_234925</name>
</gene>
<feature type="signal peptide" evidence="1">
    <location>
        <begin position="1"/>
        <end position="20"/>
    </location>
</feature>